<sequence length="134" mass="15875">MKDNIVLILKSMLMYAFTTGIAMMIMNFMGLAITAMLLAFTAYPLMFIYCTWFAHKFYEKRTDSKIDFEIETSLMSKYMSVEILFSGIGYLISTWLFDPYLLAFLWFVIHLVMTLVKYLAIFKNIERQKNEIYQ</sequence>
<keyword evidence="1" id="KW-1133">Transmembrane helix</keyword>
<proteinExistence type="predicted"/>
<reference evidence="2" key="1">
    <citation type="submission" date="2023-07" db="EMBL/GenBank/DDBJ databases">
        <title>Genomic Encyclopedia of Type Strains, Phase IV (KMG-IV): sequencing the most valuable type-strain genomes for metagenomic binning, comparative biology and taxonomic classification.</title>
        <authorList>
            <person name="Goeker M."/>
        </authorList>
    </citation>
    <scope>NUCLEOTIDE SEQUENCE</scope>
    <source>
        <strain evidence="2">DSM 26174</strain>
    </source>
</reference>
<feature type="transmembrane region" description="Helical" evidence="1">
    <location>
        <begin position="78"/>
        <end position="97"/>
    </location>
</feature>
<dbReference type="AlphaFoldDB" id="A0AAE4BUJ3"/>
<evidence type="ECO:0000313" key="3">
    <source>
        <dbReference type="Proteomes" id="UP001185092"/>
    </source>
</evidence>
<accession>A0AAE4BUJ3</accession>
<gene>
    <name evidence="2" type="ORF">HNQ88_003899</name>
</gene>
<evidence type="ECO:0000256" key="1">
    <source>
        <dbReference type="SAM" id="Phobius"/>
    </source>
</evidence>
<dbReference type="Proteomes" id="UP001185092">
    <property type="component" value="Unassembled WGS sequence"/>
</dbReference>
<feature type="transmembrane region" description="Helical" evidence="1">
    <location>
        <begin position="12"/>
        <end position="31"/>
    </location>
</feature>
<keyword evidence="1" id="KW-0472">Membrane</keyword>
<comment type="caution">
    <text evidence="2">The sequence shown here is derived from an EMBL/GenBank/DDBJ whole genome shotgun (WGS) entry which is preliminary data.</text>
</comment>
<organism evidence="2 3">
    <name type="scientific">Aureibacter tunicatorum</name>
    <dbReference type="NCBI Taxonomy" id="866807"/>
    <lineage>
        <taxon>Bacteria</taxon>
        <taxon>Pseudomonadati</taxon>
        <taxon>Bacteroidota</taxon>
        <taxon>Cytophagia</taxon>
        <taxon>Cytophagales</taxon>
        <taxon>Persicobacteraceae</taxon>
        <taxon>Aureibacter</taxon>
    </lineage>
</organism>
<dbReference type="EMBL" id="JAVDQD010000005">
    <property type="protein sequence ID" value="MDR6240823.1"/>
    <property type="molecule type" value="Genomic_DNA"/>
</dbReference>
<feature type="transmembrane region" description="Helical" evidence="1">
    <location>
        <begin position="103"/>
        <end position="122"/>
    </location>
</feature>
<name>A0AAE4BUJ3_9BACT</name>
<protein>
    <submittedName>
        <fullName evidence="2">Uncharacterized protein</fullName>
    </submittedName>
</protein>
<evidence type="ECO:0000313" key="2">
    <source>
        <dbReference type="EMBL" id="MDR6240823.1"/>
    </source>
</evidence>
<dbReference type="RefSeq" id="WP_309941111.1">
    <property type="nucleotide sequence ID" value="NZ_AP025306.1"/>
</dbReference>
<keyword evidence="3" id="KW-1185">Reference proteome</keyword>
<feature type="transmembrane region" description="Helical" evidence="1">
    <location>
        <begin position="37"/>
        <end position="58"/>
    </location>
</feature>
<keyword evidence="1" id="KW-0812">Transmembrane</keyword>